<protein>
    <submittedName>
        <fullName evidence="2">Nucleoside-diphosphate sugar epimerase</fullName>
    </submittedName>
</protein>
<gene>
    <name evidence="2" type="ORF">DF223_03025</name>
</gene>
<dbReference type="SUPFAM" id="SSF51735">
    <property type="entry name" value="NAD(P)-binding Rossmann-fold domains"/>
    <property type="match status" value="1"/>
</dbReference>
<accession>A0A2U1THH2</accession>
<name>A0A2U1THH2_9MICO</name>
<dbReference type="InterPro" id="IPR016040">
    <property type="entry name" value="NAD(P)-bd_dom"/>
</dbReference>
<evidence type="ECO:0000313" key="3">
    <source>
        <dbReference type="Proteomes" id="UP000244962"/>
    </source>
</evidence>
<dbReference type="Gene3D" id="3.40.50.720">
    <property type="entry name" value="NAD(P)-binding Rossmann-like Domain"/>
    <property type="match status" value="1"/>
</dbReference>
<reference evidence="3" key="1">
    <citation type="submission" date="2018-04" db="EMBL/GenBank/DDBJ databases">
        <authorList>
            <person name="Liu S."/>
            <person name="Wang Z."/>
            <person name="Li J."/>
        </authorList>
    </citation>
    <scope>NUCLEOTIDE SEQUENCE [LARGE SCALE GENOMIC DNA]</scope>
    <source>
        <strain evidence="3">622</strain>
    </source>
</reference>
<evidence type="ECO:0000313" key="2">
    <source>
        <dbReference type="EMBL" id="PWC08328.1"/>
    </source>
</evidence>
<dbReference type="Proteomes" id="UP000244962">
    <property type="component" value="Unassembled WGS sequence"/>
</dbReference>
<organism evidence="2 3">
    <name type="scientific">Mycetocola zhujimingii</name>
    <dbReference type="NCBI Taxonomy" id="2079792"/>
    <lineage>
        <taxon>Bacteria</taxon>
        <taxon>Bacillati</taxon>
        <taxon>Actinomycetota</taxon>
        <taxon>Actinomycetes</taxon>
        <taxon>Micrococcales</taxon>
        <taxon>Microbacteriaceae</taxon>
        <taxon>Mycetocola</taxon>
    </lineage>
</organism>
<sequence length="213" mass="22758">MKHSVSQKLRVAVLGATGATGRHVVAAGLRSGHDVVALTRRPRSFEPSRGLTEFAWPDVTDPGPLADAFMGVDAVISTIGGPARGPATVCTDAIDAAVPAMVKAGVSRLIVVSAHGVLESHDRSLFSILAWAGVGEKLKDKETMEPLITSSGLEWTIVRPPTLKNAPPAGNYKVGEDLPIRLWHAIGRADLAAFLIHEAEVARFVRQYPRIHR</sequence>
<proteinExistence type="predicted"/>
<dbReference type="RefSeq" id="WP_108962112.1">
    <property type="nucleotide sequence ID" value="NZ_QEFB01000001.1"/>
</dbReference>
<dbReference type="PANTHER" id="PTHR15020:SF50">
    <property type="entry name" value="UPF0659 PROTEIN YMR090W"/>
    <property type="match status" value="1"/>
</dbReference>
<feature type="domain" description="NAD(P)-binding" evidence="1">
    <location>
        <begin position="15"/>
        <end position="197"/>
    </location>
</feature>
<dbReference type="InterPro" id="IPR036291">
    <property type="entry name" value="NAD(P)-bd_dom_sf"/>
</dbReference>
<dbReference type="EMBL" id="QEFB01000001">
    <property type="protein sequence ID" value="PWC08328.1"/>
    <property type="molecule type" value="Genomic_DNA"/>
</dbReference>
<dbReference type="PANTHER" id="PTHR15020">
    <property type="entry name" value="FLAVIN REDUCTASE-RELATED"/>
    <property type="match status" value="1"/>
</dbReference>
<comment type="caution">
    <text evidence="2">The sequence shown here is derived from an EMBL/GenBank/DDBJ whole genome shotgun (WGS) entry which is preliminary data.</text>
</comment>
<evidence type="ECO:0000259" key="1">
    <source>
        <dbReference type="Pfam" id="PF13460"/>
    </source>
</evidence>
<dbReference type="Pfam" id="PF13460">
    <property type="entry name" value="NAD_binding_10"/>
    <property type="match status" value="1"/>
</dbReference>
<dbReference type="AlphaFoldDB" id="A0A2U1THH2"/>
<keyword evidence="3" id="KW-1185">Reference proteome</keyword>